<comment type="caution">
    <text evidence="4">The sequence shown here is derived from an EMBL/GenBank/DDBJ whole genome shotgun (WGS) entry which is preliminary data.</text>
</comment>
<dbReference type="Gene3D" id="3.40.640.10">
    <property type="entry name" value="Type I PLP-dependent aspartate aminotransferase-like (Major domain)"/>
    <property type="match status" value="1"/>
</dbReference>
<dbReference type="InterPro" id="IPR015421">
    <property type="entry name" value="PyrdxlP-dep_Trfase_major"/>
</dbReference>
<dbReference type="InterPro" id="IPR000192">
    <property type="entry name" value="Aminotrans_V_dom"/>
</dbReference>
<proteinExistence type="predicted"/>
<organism evidence="4 5">
    <name type="scientific">Roseospira visakhapatnamensis</name>
    <dbReference type="NCBI Taxonomy" id="390880"/>
    <lineage>
        <taxon>Bacteria</taxon>
        <taxon>Pseudomonadati</taxon>
        <taxon>Pseudomonadota</taxon>
        <taxon>Alphaproteobacteria</taxon>
        <taxon>Rhodospirillales</taxon>
        <taxon>Rhodospirillaceae</taxon>
        <taxon>Roseospira</taxon>
    </lineage>
</organism>
<dbReference type="NCBIfam" id="TIGR01976">
    <property type="entry name" value="am_tr_V_VC1184"/>
    <property type="match status" value="1"/>
</dbReference>
<dbReference type="SUPFAM" id="SSF53383">
    <property type="entry name" value="PLP-dependent transferases"/>
    <property type="match status" value="1"/>
</dbReference>
<evidence type="ECO:0000259" key="3">
    <source>
        <dbReference type="Pfam" id="PF00266"/>
    </source>
</evidence>
<dbReference type="PANTHER" id="PTHR43586:SF21">
    <property type="entry name" value="PYRIDOXAL PHOSPHATE (PLP)-DEPENDENT ASPARTATE AMINOTRANSFERASE SUPERFAMILY"/>
    <property type="match status" value="1"/>
</dbReference>
<dbReference type="InterPro" id="IPR015422">
    <property type="entry name" value="PyrdxlP-dep_Trfase_small"/>
</dbReference>
<evidence type="ECO:0000256" key="2">
    <source>
        <dbReference type="SAM" id="MobiDB-lite"/>
    </source>
</evidence>
<dbReference type="EMBL" id="JACIGK010000016">
    <property type="protein sequence ID" value="MBB4266693.1"/>
    <property type="molecule type" value="Genomic_DNA"/>
</dbReference>
<dbReference type="PANTHER" id="PTHR43586">
    <property type="entry name" value="CYSTEINE DESULFURASE"/>
    <property type="match status" value="1"/>
</dbReference>
<evidence type="ECO:0000256" key="1">
    <source>
        <dbReference type="ARBA" id="ARBA00022898"/>
    </source>
</evidence>
<gene>
    <name evidence="4" type="ORF">GGD89_002326</name>
</gene>
<reference evidence="4 5" key="1">
    <citation type="submission" date="2020-08" db="EMBL/GenBank/DDBJ databases">
        <title>Genome sequencing of Purple Non-Sulfur Bacteria from various extreme environments.</title>
        <authorList>
            <person name="Mayer M."/>
        </authorList>
    </citation>
    <scope>NUCLEOTIDE SEQUENCE [LARGE SCALE GENOMIC DNA]</scope>
    <source>
        <strain evidence="4 5">JA131</strain>
    </source>
</reference>
<dbReference type="Pfam" id="PF00266">
    <property type="entry name" value="Aminotran_5"/>
    <property type="match status" value="2"/>
</dbReference>
<keyword evidence="5" id="KW-1185">Reference proteome</keyword>
<dbReference type="Proteomes" id="UP000554286">
    <property type="component" value="Unassembled WGS sequence"/>
</dbReference>
<name>A0A7W6RDX5_9PROT</name>
<dbReference type="Gene3D" id="3.90.1150.10">
    <property type="entry name" value="Aspartate Aminotransferase, domain 1"/>
    <property type="match status" value="1"/>
</dbReference>
<dbReference type="RefSeq" id="WP_246423063.1">
    <property type="nucleotide sequence ID" value="NZ_JACIGK010000016.1"/>
</dbReference>
<evidence type="ECO:0000313" key="4">
    <source>
        <dbReference type="EMBL" id="MBB4266693.1"/>
    </source>
</evidence>
<feature type="compositionally biased region" description="Low complexity" evidence="2">
    <location>
        <begin position="10"/>
        <end position="29"/>
    </location>
</feature>
<dbReference type="InterPro" id="IPR015424">
    <property type="entry name" value="PyrdxlP-dep_Trfase"/>
</dbReference>
<feature type="region of interest" description="Disordered" evidence="2">
    <location>
        <begin position="1"/>
        <end position="31"/>
    </location>
</feature>
<feature type="domain" description="Aminotransferase class V" evidence="3">
    <location>
        <begin position="60"/>
        <end position="277"/>
    </location>
</feature>
<evidence type="ECO:0000313" key="5">
    <source>
        <dbReference type="Proteomes" id="UP000554286"/>
    </source>
</evidence>
<dbReference type="InterPro" id="IPR011340">
    <property type="entry name" value="Cys_dSase-rel"/>
</dbReference>
<feature type="domain" description="Aminotransferase class V" evidence="3">
    <location>
        <begin position="346"/>
        <end position="445"/>
    </location>
</feature>
<accession>A0A7W6RDX5</accession>
<dbReference type="AlphaFoldDB" id="A0A7W6RDX5"/>
<sequence length="451" mass="47117">MTESLSKPAPSGSTSGSTSGPTSGPTSGSMAGPISGALDLDAVRACFPAFTTETCANWAFFENAGGAYVPQAVIDRLTRFLTAAKVQPGAPYPASALATEMMAEGVRAMATLVNVAPEALVIGADTSTNLHVLANALAPLIEPGDEVVVTNLDHEANITPWRRLTRRGATVREWRFDPETGALSLDGLTALLTENTRLVCLPQASNITGAVCDAAAAVRLAHEAGALAVVDGVSHAPHALVDGSALDADAYAFSAYKVFGPHVGVLAVRPSLMARLENQNHMFLAGHGALTVNPGGPNHELTAALAGVTDYLDALYARHVGGEGEEDDGGAAPSARARVAALFALFERHQSALTGRLLAGLRDHPAVRIIGAPTVGPHRSPTVAFTHRRLSSRAVAEHLRGHRVAVRHGHFYAWRCMQALGLDPEDGVVRASLVHYTSAEDVDRLLAHLPA</sequence>
<protein>
    <submittedName>
        <fullName evidence="4">Cysteine desulfurase family protein (TIGR01976 family)</fullName>
    </submittedName>
</protein>
<keyword evidence="1" id="KW-0663">Pyridoxal phosphate</keyword>